<keyword evidence="2" id="KW-0813">Transport</keyword>
<dbReference type="RefSeq" id="WP_009155055.1">
    <property type="nucleotide sequence ID" value="NZ_CM001439.1"/>
</dbReference>
<feature type="transmembrane region" description="Helical" evidence="8">
    <location>
        <begin position="262"/>
        <end position="282"/>
    </location>
</feature>
<dbReference type="AlphaFoldDB" id="H5WWR0"/>
<organism evidence="12 13">
    <name type="scientific">Saccharomonospora marina XMU15</name>
    <dbReference type="NCBI Taxonomy" id="882083"/>
    <lineage>
        <taxon>Bacteria</taxon>
        <taxon>Bacillati</taxon>
        <taxon>Actinomycetota</taxon>
        <taxon>Actinomycetes</taxon>
        <taxon>Pseudonocardiales</taxon>
        <taxon>Pseudonocardiaceae</taxon>
        <taxon>Saccharomonospora</taxon>
    </lineage>
</organism>
<feature type="transmembrane region" description="Helical" evidence="8">
    <location>
        <begin position="158"/>
        <end position="180"/>
    </location>
</feature>
<evidence type="ECO:0000256" key="2">
    <source>
        <dbReference type="ARBA" id="ARBA00022448"/>
    </source>
</evidence>
<evidence type="ECO:0000259" key="10">
    <source>
        <dbReference type="Pfam" id="PF13244"/>
    </source>
</evidence>
<keyword evidence="13" id="KW-1185">Reference proteome</keyword>
<feature type="transmembrane region" description="Helical" evidence="8">
    <location>
        <begin position="314"/>
        <end position="338"/>
    </location>
</feature>
<feature type="domain" description="MrpA C-terminal/MbhE" evidence="11">
    <location>
        <begin position="673"/>
        <end position="746"/>
    </location>
</feature>
<feature type="transmembrane region" description="Helical" evidence="8">
    <location>
        <begin position="103"/>
        <end position="121"/>
    </location>
</feature>
<feature type="transmembrane region" description="Helical" evidence="8">
    <location>
        <begin position="735"/>
        <end position="752"/>
    </location>
</feature>
<name>H5WWR0_9PSEU</name>
<keyword evidence="3" id="KW-1003">Cell membrane</keyword>
<dbReference type="PANTHER" id="PTHR43373">
    <property type="entry name" value="NA(+)/H(+) ANTIPORTER SUBUNIT"/>
    <property type="match status" value="1"/>
</dbReference>
<protein>
    <submittedName>
        <fullName evidence="12">NADH:ubiquinone oxidoreductase subunit 5 (Chain L)/multisubunit Na+/H+ antiporter, MnhA subunit</fullName>
    </submittedName>
</protein>
<feature type="transmembrane region" description="Helical" evidence="8">
    <location>
        <begin position="481"/>
        <end position="504"/>
    </location>
</feature>
<keyword evidence="6 8" id="KW-0472">Membrane</keyword>
<evidence type="ECO:0000256" key="3">
    <source>
        <dbReference type="ARBA" id="ARBA00022475"/>
    </source>
</evidence>
<dbReference type="EMBL" id="CM001439">
    <property type="protein sequence ID" value="EHR51673.1"/>
    <property type="molecule type" value="Genomic_DNA"/>
</dbReference>
<evidence type="ECO:0000259" key="9">
    <source>
        <dbReference type="Pfam" id="PF00361"/>
    </source>
</evidence>
<feature type="transmembrane region" description="Helical" evidence="8">
    <location>
        <begin position="289"/>
        <end position="308"/>
    </location>
</feature>
<reference evidence="12 13" key="1">
    <citation type="journal article" date="2012" name="Stand. Genomic Sci.">
        <title>Genome sequence of the ocean sediment bacterium Saccharomonospora marina type strain (XMU15(T)).</title>
        <authorList>
            <person name="Klenk H.P."/>
            <person name="Lu M."/>
            <person name="Lucas S."/>
            <person name="Lapidus A."/>
            <person name="Copeland A."/>
            <person name="Pitluck S."/>
            <person name="Goodwin L.A."/>
            <person name="Han C."/>
            <person name="Tapia R."/>
            <person name="Brambilla E.M."/>
            <person name="Potter G."/>
            <person name="Land M."/>
            <person name="Ivanova N."/>
            <person name="Rohde M."/>
            <person name="Goker M."/>
            <person name="Detter J.C."/>
            <person name="Li W.J."/>
            <person name="Kyrpides N.C."/>
            <person name="Woyke T."/>
        </authorList>
    </citation>
    <scope>NUCLEOTIDE SEQUENCE [LARGE SCALE GENOMIC DNA]</scope>
    <source>
        <strain evidence="12 13">XMU15</strain>
    </source>
</reference>
<sequence>MLVAIGVHFAAALALPAVARRWDRAAFAIGALVPASAFVLALTHLGGLPATESASWAPVVGLEFTVRLDSLAMLLTVLVTGIGAIVGGYFARYAEPGNPGNGRDAAVLVAFAGAMLGLVLADDVLSLYLFWEITTVCSFLLVGGDGRTAAERRSARQALLVTTLGGLSLLLGLILLSTAAGTLRISEIIAEAPSGPAVTAGIALLLVGVFTKSAQLPFHPWLPAAMVAPTPVSAYLHAAAMVKAGVYLVARFAPAFADRPQWWVPLVVVGLWTMVLGGVLAMRQHDLKLLLAYGTVSQLGFLLVLLAVGTRVSALAGATMLLAHGLFKSALFLTVGAIDEHAGTRDLRELSGLGRRWPVLAVSAGLAAASMAGLPPLLGFVGKETALEAFTHGSAKDLLILTGIVVGSVLTAAYTVRFFVGAFGTRAGVEPTGARAPGTVFTTAVALPAAASLLLGVWPSLTDSLAGGYAERFAGEDYHLALWHGWSLPLLLSAIILLGGYLLYLAGQRYEAPRGWVPAPLRAQQGYRAAVRGLDQVAQWVTARVQTGSLPAYLGIILATVVVVPTVGLLAGVEQSPATRAWSTQLQLPLALFVVAAALTLPAARRRLTAVLLTGVVGYGVGGLFLVYGAIDLALAQFLVETLTLVVFVLVLRRFDAPFVTERSTRRWASWRKAAIASLGGLFVAMFAVVFSSTREGISQAGAQYIAKADSQAGATNVVTAILIDFRAMDTIGEITVLLVAATGAASLGLLARTARGHRMPTAETRPADDEEARR</sequence>
<evidence type="ECO:0000256" key="8">
    <source>
        <dbReference type="SAM" id="Phobius"/>
    </source>
</evidence>
<dbReference type="InterPro" id="IPR001750">
    <property type="entry name" value="ND/Mrp_TM"/>
</dbReference>
<keyword evidence="4 7" id="KW-0812">Transmembrane</keyword>
<dbReference type="eggNOG" id="COG2111">
    <property type="taxonomic scope" value="Bacteria"/>
</dbReference>
<dbReference type="PANTHER" id="PTHR43373:SF1">
    <property type="entry name" value="NA(+)_H(+) ANTIPORTER SUBUNIT A"/>
    <property type="match status" value="1"/>
</dbReference>
<feature type="transmembrane region" description="Helical" evidence="8">
    <location>
        <begin position="634"/>
        <end position="653"/>
    </location>
</feature>
<evidence type="ECO:0000256" key="5">
    <source>
        <dbReference type="ARBA" id="ARBA00022989"/>
    </source>
</evidence>
<feature type="transmembrane region" description="Helical" evidence="8">
    <location>
        <begin position="127"/>
        <end position="146"/>
    </location>
</feature>
<dbReference type="InterPro" id="IPR025383">
    <property type="entry name" value="MrpA_C/MbhD"/>
</dbReference>
<evidence type="ECO:0000313" key="12">
    <source>
        <dbReference type="EMBL" id="EHR51673.1"/>
    </source>
</evidence>
<dbReference type="eggNOG" id="COG1009">
    <property type="taxonomic scope" value="Bacteria"/>
</dbReference>
<keyword evidence="5 8" id="KW-1133">Transmembrane helix</keyword>
<evidence type="ECO:0000256" key="6">
    <source>
        <dbReference type="ARBA" id="ARBA00023136"/>
    </source>
</evidence>
<feature type="domain" description="NADH:quinone oxidoreductase/Mrp antiporter transmembrane" evidence="9">
    <location>
        <begin position="121"/>
        <end position="411"/>
    </location>
</feature>
<accession>H5WWR0</accession>
<feature type="transmembrane region" description="Helical" evidence="8">
    <location>
        <begin position="359"/>
        <end position="378"/>
    </location>
</feature>
<dbReference type="InterPro" id="IPR050616">
    <property type="entry name" value="CPA3_Na-H_Antiporter_A"/>
</dbReference>
<evidence type="ECO:0000256" key="7">
    <source>
        <dbReference type="RuleBase" id="RU000320"/>
    </source>
</evidence>
<dbReference type="Pfam" id="PF13244">
    <property type="entry name" value="MbhD"/>
    <property type="match status" value="1"/>
</dbReference>
<dbReference type="PRINTS" id="PR01434">
    <property type="entry name" value="NADHDHGNASE5"/>
</dbReference>
<dbReference type="STRING" id="882083.SacmaDRAFT_3453"/>
<dbReference type="Pfam" id="PF00361">
    <property type="entry name" value="Proton_antipo_M"/>
    <property type="match status" value="1"/>
</dbReference>
<dbReference type="OrthoDB" id="9811798at2"/>
<evidence type="ECO:0000256" key="1">
    <source>
        <dbReference type="ARBA" id="ARBA00004651"/>
    </source>
</evidence>
<feature type="transmembrane region" description="Helical" evidence="8">
    <location>
        <begin position="192"/>
        <end position="211"/>
    </location>
</feature>
<dbReference type="InterPro" id="IPR046806">
    <property type="entry name" value="MrpA_C/MbhE"/>
</dbReference>
<feature type="transmembrane region" description="Helical" evidence="8">
    <location>
        <begin position="398"/>
        <end position="420"/>
    </location>
</feature>
<keyword evidence="12" id="KW-0830">Ubiquinone</keyword>
<feature type="transmembrane region" description="Helical" evidence="8">
    <location>
        <begin position="674"/>
        <end position="692"/>
    </location>
</feature>
<gene>
    <name evidence="12" type="ORF">SacmaDRAFT_3453</name>
</gene>
<feature type="transmembrane region" description="Helical" evidence="8">
    <location>
        <begin position="552"/>
        <end position="573"/>
    </location>
</feature>
<feature type="transmembrane region" description="Helical" evidence="8">
    <location>
        <begin position="585"/>
        <end position="603"/>
    </location>
</feature>
<dbReference type="Pfam" id="PF20501">
    <property type="entry name" value="MbhE"/>
    <property type="match status" value="1"/>
</dbReference>
<proteinExistence type="predicted"/>
<evidence type="ECO:0000259" key="11">
    <source>
        <dbReference type="Pfam" id="PF20501"/>
    </source>
</evidence>
<evidence type="ECO:0000256" key="4">
    <source>
        <dbReference type="ARBA" id="ARBA00022692"/>
    </source>
</evidence>
<feature type="domain" description="MrpA C-terminal/MbhD" evidence="10">
    <location>
        <begin position="592"/>
        <end position="655"/>
    </location>
</feature>
<feature type="transmembrane region" description="Helical" evidence="8">
    <location>
        <begin position="610"/>
        <end position="628"/>
    </location>
</feature>
<feature type="transmembrane region" description="Helical" evidence="8">
    <location>
        <begin position="440"/>
        <end position="461"/>
    </location>
</feature>
<dbReference type="Proteomes" id="UP000004926">
    <property type="component" value="Chromosome"/>
</dbReference>
<dbReference type="HOGENOM" id="CLU_007100_2_2_11"/>
<comment type="subcellular location">
    <subcellularLocation>
        <location evidence="1">Cell membrane</location>
        <topology evidence="1">Multi-pass membrane protein</topology>
    </subcellularLocation>
    <subcellularLocation>
        <location evidence="7">Membrane</location>
        <topology evidence="7">Multi-pass membrane protein</topology>
    </subcellularLocation>
</comment>
<evidence type="ECO:0000313" key="13">
    <source>
        <dbReference type="Proteomes" id="UP000004926"/>
    </source>
</evidence>
<dbReference type="GO" id="GO:0005886">
    <property type="term" value="C:plasma membrane"/>
    <property type="evidence" value="ECO:0007669"/>
    <property type="project" value="UniProtKB-SubCell"/>
</dbReference>
<feature type="transmembrane region" description="Helical" evidence="8">
    <location>
        <begin position="71"/>
        <end position="91"/>
    </location>
</feature>